<dbReference type="Gene3D" id="3.40.630.30">
    <property type="match status" value="1"/>
</dbReference>
<dbReference type="Pfam" id="PF00583">
    <property type="entry name" value="Acetyltransf_1"/>
    <property type="match status" value="1"/>
</dbReference>
<accession>A0ABZ2LHS4</accession>
<dbReference type="InterPro" id="IPR016181">
    <property type="entry name" value="Acyl_CoA_acyltransferase"/>
</dbReference>
<protein>
    <submittedName>
        <fullName evidence="2">GNAT family N-acetyltransferase</fullName>
    </submittedName>
</protein>
<dbReference type="RefSeq" id="WP_394840178.1">
    <property type="nucleotide sequence ID" value="NZ_CP089929.1"/>
</dbReference>
<gene>
    <name evidence="2" type="ORF">LVJ94_25160</name>
</gene>
<dbReference type="InterPro" id="IPR000182">
    <property type="entry name" value="GNAT_dom"/>
</dbReference>
<keyword evidence="3" id="KW-1185">Reference proteome</keyword>
<organism evidence="2 3">
    <name type="scientific">Pendulispora rubella</name>
    <dbReference type="NCBI Taxonomy" id="2741070"/>
    <lineage>
        <taxon>Bacteria</taxon>
        <taxon>Pseudomonadati</taxon>
        <taxon>Myxococcota</taxon>
        <taxon>Myxococcia</taxon>
        <taxon>Myxococcales</taxon>
        <taxon>Sorangiineae</taxon>
        <taxon>Pendulisporaceae</taxon>
        <taxon>Pendulispora</taxon>
    </lineage>
</organism>
<dbReference type="PROSITE" id="PS51186">
    <property type="entry name" value="GNAT"/>
    <property type="match status" value="1"/>
</dbReference>
<reference evidence="2" key="1">
    <citation type="submission" date="2021-12" db="EMBL/GenBank/DDBJ databases">
        <title>Discovery of the Pendulisporaceae a myxobacterial family with distinct sporulation behavior and unique specialized metabolism.</title>
        <authorList>
            <person name="Garcia R."/>
            <person name="Popoff A."/>
            <person name="Bader C.D."/>
            <person name="Loehr J."/>
            <person name="Walesch S."/>
            <person name="Walt C."/>
            <person name="Boldt J."/>
            <person name="Bunk B."/>
            <person name="Haeckl F.J.F.P.J."/>
            <person name="Gunesch A.P."/>
            <person name="Birkelbach J."/>
            <person name="Nuebel U."/>
            <person name="Pietschmann T."/>
            <person name="Bach T."/>
            <person name="Mueller R."/>
        </authorList>
    </citation>
    <scope>NUCLEOTIDE SEQUENCE</scope>
    <source>
        <strain evidence="2">MSr11367</strain>
    </source>
</reference>
<dbReference type="Proteomes" id="UP001374803">
    <property type="component" value="Chromosome"/>
</dbReference>
<evidence type="ECO:0000313" key="3">
    <source>
        <dbReference type="Proteomes" id="UP001374803"/>
    </source>
</evidence>
<dbReference type="EMBL" id="CP089983">
    <property type="protein sequence ID" value="WXB10504.1"/>
    <property type="molecule type" value="Genomic_DNA"/>
</dbReference>
<dbReference type="SUPFAM" id="SSF55729">
    <property type="entry name" value="Acyl-CoA N-acyltransferases (Nat)"/>
    <property type="match status" value="1"/>
</dbReference>
<evidence type="ECO:0000313" key="2">
    <source>
        <dbReference type="EMBL" id="WXB10504.1"/>
    </source>
</evidence>
<evidence type="ECO:0000259" key="1">
    <source>
        <dbReference type="PROSITE" id="PS51186"/>
    </source>
</evidence>
<proteinExistence type="predicted"/>
<sequence>MTTTQGQLFMDRSLARRLERAEGAANAAMVTTRARLNPALGAAWIEVDGTYAMFDGPGSPMTQSFGLGIFAEATDAALDQLEAFFRGRAAEVHHETSPLAGAALFAKLANRGYRPIEVSTVLVQPLLEPREAKAGPRVRIAVEADRERWIDTAVAGWAEQPQYIDFMRDLTSLTFANPDTLKFIAEDEHGEPMATGGLVLHEGVALLAGASTAPKHRSRGAQGALLAARLEHARRAGCDLAMMATEPGSASQRNAERSAFRVAYSRTKWAL</sequence>
<feature type="domain" description="N-acetyltransferase" evidence="1">
    <location>
        <begin position="136"/>
        <end position="271"/>
    </location>
</feature>
<name>A0ABZ2LHS4_9BACT</name>